<proteinExistence type="predicted"/>
<evidence type="ECO:0000313" key="3">
    <source>
        <dbReference type="Proteomes" id="UP000283523"/>
    </source>
</evidence>
<reference evidence="2 3" key="1">
    <citation type="submission" date="2018-08" db="EMBL/GenBank/DDBJ databases">
        <title>Fibrisoma montanum sp. nov., isolated from Danxia mountain soil.</title>
        <authorList>
            <person name="Huang Y."/>
        </authorList>
    </citation>
    <scope>NUCLEOTIDE SEQUENCE [LARGE SCALE GENOMIC DNA]</scope>
    <source>
        <strain evidence="2 3">HYT19</strain>
    </source>
</reference>
<accession>A0A418M5W0</accession>
<comment type="caution">
    <text evidence="2">The sequence shown here is derived from an EMBL/GenBank/DDBJ whole genome shotgun (WGS) entry which is preliminary data.</text>
</comment>
<keyword evidence="3" id="KW-1185">Reference proteome</keyword>
<dbReference type="EMBL" id="QXED01000005">
    <property type="protein sequence ID" value="RIV21145.1"/>
    <property type="molecule type" value="Genomic_DNA"/>
</dbReference>
<dbReference type="AlphaFoldDB" id="A0A418M5W0"/>
<dbReference type="Proteomes" id="UP000283523">
    <property type="component" value="Unassembled WGS sequence"/>
</dbReference>
<organism evidence="2 3">
    <name type="scientific">Fibrisoma montanum</name>
    <dbReference type="NCBI Taxonomy" id="2305895"/>
    <lineage>
        <taxon>Bacteria</taxon>
        <taxon>Pseudomonadati</taxon>
        <taxon>Bacteroidota</taxon>
        <taxon>Cytophagia</taxon>
        <taxon>Cytophagales</taxon>
        <taxon>Spirosomataceae</taxon>
        <taxon>Fibrisoma</taxon>
    </lineage>
</organism>
<evidence type="ECO:0000313" key="2">
    <source>
        <dbReference type="EMBL" id="RIV21145.1"/>
    </source>
</evidence>
<gene>
    <name evidence="2" type="ORF">DYU11_17100</name>
</gene>
<feature type="region of interest" description="Disordered" evidence="1">
    <location>
        <begin position="60"/>
        <end position="99"/>
    </location>
</feature>
<name>A0A418M5W0_9BACT</name>
<protein>
    <submittedName>
        <fullName evidence="2">Uncharacterized protein</fullName>
    </submittedName>
</protein>
<evidence type="ECO:0000256" key="1">
    <source>
        <dbReference type="SAM" id="MobiDB-lite"/>
    </source>
</evidence>
<feature type="compositionally biased region" description="Basic and acidic residues" evidence="1">
    <location>
        <begin position="85"/>
        <end position="99"/>
    </location>
</feature>
<sequence length="99" mass="11157">MTTVLAATVAVAATLTATRTIKRWVRSPIAYTNVAIGETEQAYLRTLPIHIRIEFELSCKPGNHQHKNSNKLTSSTRKIRCTNKHLPDDQTRLTGWREG</sequence>